<protein>
    <submittedName>
        <fullName evidence="1">Uncharacterized protein</fullName>
    </submittedName>
</protein>
<evidence type="ECO:0000313" key="1">
    <source>
        <dbReference type="EMBL" id="MPC82729.1"/>
    </source>
</evidence>
<reference evidence="1 2" key="1">
    <citation type="submission" date="2019-05" db="EMBL/GenBank/DDBJ databases">
        <title>Another draft genome of Portunus trituberculatus and its Hox gene families provides insights of decapod evolution.</title>
        <authorList>
            <person name="Jeong J.-H."/>
            <person name="Song I."/>
            <person name="Kim S."/>
            <person name="Choi T."/>
            <person name="Kim D."/>
            <person name="Ryu S."/>
            <person name="Kim W."/>
        </authorList>
    </citation>
    <scope>NUCLEOTIDE SEQUENCE [LARGE SCALE GENOMIC DNA]</scope>
    <source>
        <tissue evidence="1">Muscle</tissue>
    </source>
</reference>
<dbReference type="AlphaFoldDB" id="A0A5B7ILB7"/>
<accession>A0A5B7ILB7</accession>
<keyword evidence="2" id="KW-1185">Reference proteome</keyword>
<dbReference type="Proteomes" id="UP000324222">
    <property type="component" value="Unassembled WGS sequence"/>
</dbReference>
<name>A0A5B7ILB7_PORTR</name>
<evidence type="ECO:0000313" key="2">
    <source>
        <dbReference type="Proteomes" id="UP000324222"/>
    </source>
</evidence>
<sequence length="70" mass="7325">MASRTPPLPQRSPAAGMGSDGHCLTAPFLPFPLRDPCLPGGGGGRLPYTLSVRHLASSPPLPHLMARRAI</sequence>
<proteinExistence type="predicted"/>
<gene>
    <name evidence="1" type="ORF">E2C01_077411</name>
</gene>
<dbReference type="EMBL" id="VSRR010060561">
    <property type="protein sequence ID" value="MPC82729.1"/>
    <property type="molecule type" value="Genomic_DNA"/>
</dbReference>
<comment type="caution">
    <text evidence="1">The sequence shown here is derived from an EMBL/GenBank/DDBJ whole genome shotgun (WGS) entry which is preliminary data.</text>
</comment>
<organism evidence="1 2">
    <name type="scientific">Portunus trituberculatus</name>
    <name type="common">Swimming crab</name>
    <name type="synonym">Neptunus trituberculatus</name>
    <dbReference type="NCBI Taxonomy" id="210409"/>
    <lineage>
        <taxon>Eukaryota</taxon>
        <taxon>Metazoa</taxon>
        <taxon>Ecdysozoa</taxon>
        <taxon>Arthropoda</taxon>
        <taxon>Crustacea</taxon>
        <taxon>Multicrustacea</taxon>
        <taxon>Malacostraca</taxon>
        <taxon>Eumalacostraca</taxon>
        <taxon>Eucarida</taxon>
        <taxon>Decapoda</taxon>
        <taxon>Pleocyemata</taxon>
        <taxon>Brachyura</taxon>
        <taxon>Eubrachyura</taxon>
        <taxon>Portunoidea</taxon>
        <taxon>Portunidae</taxon>
        <taxon>Portuninae</taxon>
        <taxon>Portunus</taxon>
    </lineage>
</organism>